<dbReference type="GO" id="GO:0004312">
    <property type="term" value="F:fatty acid synthase activity"/>
    <property type="evidence" value="ECO:0007669"/>
    <property type="project" value="TreeGrafter"/>
</dbReference>
<proteinExistence type="predicted"/>
<evidence type="ECO:0000313" key="9">
    <source>
        <dbReference type="EMBL" id="ABY21541.1"/>
    </source>
</evidence>
<name>A9YLB5_9ACTN</name>
<dbReference type="PROSITE" id="PS00012">
    <property type="entry name" value="PHOSPHOPANTETHEINE"/>
    <property type="match status" value="1"/>
</dbReference>
<sequence length="1576" mass="163869">MADEQELRAYLKRTTIELHRATTRLKKTEEQAHEPIAIVGMACRFPGGVGSPEDLWELVATGTDAVSPFPSDRGWDVAGLYDPDPAAVGRTYCREGGFLHGAGEFDAGFFGISPREAVAMDPQQRLLLETSWEALERAGIDPRTLRGSRTGVYVGAWDGGYTRDVDASSAELEGDLLTGGVVSFSSGRISYVLGLEGPAMSVDTACSSSLVALHLAVQALRRGECDLALAGGVTVMATPTVFVQFSRQRGVAPDGRCKAFSDEADGFGPAEGVGVLAVERLSDARRRGHRVLAVVRGSAVNQDGASNGLTAPSGPSQERVIARALADARLTAGDVDVVEAHGTGTRLGDPIEAQALLATYGRGRSADRPLWLGSLKSNIGHAQAAAGVAGVIKMVMAMRHGVLPRSLHVGVPSSHVDWSSGGVEVLTRARAWPVVERVRRAAVSAFGVSGTNAHVVLEQAPEEPGEAEVVPGPVKHPVPVVVSGASAKALDAGLGRLAAWVESDGGLGVGEVGWSAAQRSVFGHRAVVVASGREELLKGLKTPVVSGVAGSVGRSVLVFPGQGTQWAGMGAELLDMSPVFAARMGECAAALSPFVGWDLLEVVRSGEGLERVDVVQPVTWAVMVSLAEVWAACGVKPDAVVGHSQGEIAAAVVSGALSLQDGARVVALRSQVIGRVLAGAGGMASVALPASVVEERLSGWSDRLGIAAVNGPAITVVSGDADAVGEFLEACERDGVRARRIPVDYASHSAQVEAIEAKLASLLAPVVARDPHIPFYSTVEPGRPVRTDAGYWYRNLRRRVQFAETVDLLLADGFGAFIEASAHPVLTIGIQELADQASTDREVVVTGTLRKGEGGLRRLWTSMAEAFVHGVAVDWKAAYAAHGLTARRVDLPTYPFQRRHYWLDTAPHSRDRMRGAETAGIEAWRHKVVWKGLPTEETARLSGRWLLVLPEGTDPGPADDIADVLGRHGATVRRLVADPVALGRDGLAARISGTWDGILSLLPADERPHPAHPSLDRATVGTVLLAQAVSDIGTGARLWTVTRRAVAVAAGEEPSTAGAQVWGVGRGIALELPTVWGGLVDLPDAPDARCLRRLAWVLAAAGAEDQVAVRASGAYGRRLAPAGGAAGEGRAYTPRGTVLVTGGTGALGGHVARWLAVNGAEHLVLTSRRGQDAPGAAALTAELEARGVRVTVVACDVSDCAALAALLDEHPPTAVFHTAGVPHSGAFLDLRTDGMADVYGGKVTGARHLDELTRERDLDAFVLYTSGAGVWGSGGQTAYGAANAALDALAERRRAGGLPATAIAWGLWAGGGMGEGDGEEFLSERGLRAMPPESALESLGVALERGDTCVAVAHVDWPRFARSFTAFRPSPLIGDLAGTGGAGERYGDGEESTGDQGFLARYTACGPVERREMLLDLVRRQVAAVLGHAGPEEVPADQAFRDLGFSSLTAVEAATRLGRAVGAKLPPTLVFDHPTAEAVGDHLAEVLEARVPAEASPGEEQRIRAALATLPVNALREAGLLDGLLALAAAHAPAGQAAARPSSAPADAAGPADTLDSIDELDDDALIALALGEAGS</sequence>
<reference evidence="9" key="1">
    <citation type="submission" date="2007-10" db="EMBL/GenBank/DDBJ databases">
        <title>Engineered biosynthesis of hybrid macrolide polyketides containing D-angolosamine and D-mycaminose.</title>
        <authorList>
            <person name="Kaulmann U."/>
            <person name="Haydock S.F."/>
            <person name="Kaja A.L."/>
        </authorList>
    </citation>
    <scope>NUCLEOTIDE SEQUENCE</scope>
    <source>
        <strain evidence="9">ATCC 23956</strain>
    </source>
</reference>
<dbReference type="InterPro" id="IPR016039">
    <property type="entry name" value="Thiolase-like"/>
</dbReference>
<dbReference type="Pfam" id="PF02801">
    <property type="entry name" value="Ketoacyl-synt_C"/>
    <property type="match status" value="1"/>
</dbReference>
<dbReference type="PROSITE" id="PS00606">
    <property type="entry name" value="KS3_1"/>
    <property type="match status" value="1"/>
</dbReference>
<protein>
    <submittedName>
        <fullName evidence="9">AngAIV</fullName>
    </submittedName>
</protein>
<dbReference type="InterPro" id="IPR050091">
    <property type="entry name" value="PKS_NRPS_Biosynth_Enz"/>
</dbReference>
<evidence type="ECO:0000256" key="4">
    <source>
        <dbReference type="ARBA" id="ARBA00023194"/>
    </source>
</evidence>
<dbReference type="SUPFAM" id="SSF55048">
    <property type="entry name" value="Probable ACP-binding domain of malonyl-CoA ACP transacylase"/>
    <property type="match status" value="1"/>
</dbReference>
<dbReference type="PROSITE" id="PS52004">
    <property type="entry name" value="KS3_2"/>
    <property type="match status" value="1"/>
</dbReference>
<evidence type="ECO:0000259" key="7">
    <source>
        <dbReference type="PROSITE" id="PS50075"/>
    </source>
</evidence>
<feature type="domain" description="Carrier" evidence="7">
    <location>
        <begin position="1412"/>
        <end position="1487"/>
    </location>
</feature>
<organism evidence="9">
    <name type="scientific">Streptomyces eurythermus</name>
    <dbReference type="NCBI Taxonomy" id="42237"/>
    <lineage>
        <taxon>Bacteria</taxon>
        <taxon>Bacillati</taxon>
        <taxon>Actinomycetota</taxon>
        <taxon>Actinomycetes</taxon>
        <taxon>Kitasatosporales</taxon>
        <taxon>Streptomycetaceae</taxon>
        <taxon>Streptomyces</taxon>
    </lineage>
</organism>
<dbReference type="SUPFAM" id="SSF53901">
    <property type="entry name" value="Thiolase-like"/>
    <property type="match status" value="1"/>
</dbReference>
<dbReference type="InterPro" id="IPR014030">
    <property type="entry name" value="Ketoacyl_synth_N"/>
</dbReference>
<dbReference type="SMART" id="SM00823">
    <property type="entry name" value="PKS_PP"/>
    <property type="match status" value="1"/>
</dbReference>
<dbReference type="InterPro" id="IPR018201">
    <property type="entry name" value="Ketoacyl_synth_AS"/>
</dbReference>
<keyword evidence="2" id="KW-0597">Phosphoprotein</keyword>
<dbReference type="Gene3D" id="3.40.366.10">
    <property type="entry name" value="Malonyl-Coenzyme A Acyl Carrier Protein, domain 2"/>
    <property type="match status" value="1"/>
</dbReference>
<evidence type="ECO:0000256" key="5">
    <source>
        <dbReference type="ARBA" id="ARBA00023268"/>
    </source>
</evidence>
<dbReference type="InterPro" id="IPR014043">
    <property type="entry name" value="Acyl_transferase_dom"/>
</dbReference>
<dbReference type="SUPFAM" id="SSF51735">
    <property type="entry name" value="NAD(P)-binding Rossmann-fold domains"/>
    <property type="match status" value="2"/>
</dbReference>
<dbReference type="FunFam" id="3.40.366.10:FF:000002">
    <property type="entry name" value="Probable polyketide synthase 2"/>
    <property type="match status" value="1"/>
</dbReference>
<dbReference type="Gene3D" id="3.30.70.3290">
    <property type="match status" value="1"/>
</dbReference>
<dbReference type="SUPFAM" id="SSF101173">
    <property type="entry name" value="Docking domain B of the erythromycin polyketide synthase (DEBS)"/>
    <property type="match status" value="1"/>
</dbReference>
<dbReference type="InterPro" id="IPR016035">
    <property type="entry name" value="Acyl_Trfase/lysoPLipase"/>
</dbReference>
<dbReference type="Pfam" id="PF16197">
    <property type="entry name" value="KAsynt_C_assoc"/>
    <property type="match status" value="1"/>
</dbReference>
<dbReference type="InterPro" id="IPR057326">
    <property type="entry name" value="KR_dom"/>
</dbReference>
<dbReference type="InterPro" id="IPR036299">
    <property type="entry name" value="Polyketide_synth_docking_sf"/>
</dbReference>
<dbReference type="Gene3D" id="1.10.1200.10">
    <property type="entry name" value="ACP-like"/>
    <property type="match status" value="1"/>
</dbReference>
<dbReference type="GO" id="GO:0031177">
    <property type="term" value="F:phosphopantetheine binding"/>
    <property type="evidence" value="ECO:0007669"/>
    <property type="project" value="InterPro"/>
</dbReference>
<dbReference type="InterPro" id="IPR001227">
    <property type="entry name" value="Ac_transferase_dom_sf"/>
</dbReference>
<dbReference type="CDD" id="cd00833">
    <property type="entry name" value="PKS"/>
    <property type="match status" value="1"/>
</dbReference>
<evidence type="ECO:0000259" key="8">
    <source>
        <dbReference type="PROSITE" id="PS52004"/>
    </source>
</evidence>
<evidence type="ECO:0000256" key="1">
    <source>
        <dbReference type="ARBA" id="ARBA00022450"/>
    </source>
</evidence>
<dbReference type="GO" id="GO:0004315">
    <property type="term" value="F:3-oxoacyl-[acyl-carrier-protein] synthase activity"/>
    <property type="evidence" value="ECO:0007669"/>
    <property type="project" value="InterPro"/>
</dbReference>
<dbReference type="RefSeq" id="WP_350967240.1">
    <property type="nucleotide sequence ID" value="NZ_JBEPED010000015.1"/>
</dbReference>
<dbReference type="InterPro" id="IPR013968">
    <property type="entry name" value="PKS_KR"/>
</dbReference>
<dbReference type="Pfam" id="PF00550">
    <property type="entry name" value="PP-binding"/>
    <property type="match status" value="1"/>
</dbReference>
<dbReference type="GO" id="GO:0033068">
    <property type="term" value="P:macrolide biosynthetic process"/>
    <property type="evidence" value="ECO:0007669"/>
    <property type="project" value="UniProtKB-ARBA"/>
</dbReference>
<evidence type="ECO:0000256" key="6">
    <source>
        <dbReference type="ARBA" id="ARBA00023315"/>
    </source>
</evidence>
<dbReference type="FunFam" id="3.40.47.10:FF:000019">
    <property type="entry name" value="Polyketide synthase type I"/>
    <property type="match status" value="1"/>
</dbReference>
<dbReference type="InterPro" id="IPR036291">
    <property type="entry name" value="NAD(P)-bd_dom_sf"/>
</dbReference>
<dbReference type="Pfam" id="PF00109">
    <property type="entry name" value="ketoacyl-synt"/>
    <property type="match status" value="1"/>
</dbReference>
<dbReference type="SMART" id="SM00827">
    <property type="entry name" value="PKS_AT"/>
    <property type="match status" value="1"/>
</dbReference>
<dbReference type="PROSITE" id="PS50075">
    <property type="entry name" value="CARRIER"/>
    <property type="match status" value="1"/>
</dbReference>
<dbReference type="Pfam" id="PF08659">
    <property type="entry name" value="KR"/>
    <property type="match status" value="1"/>
</dbReference>
<dbReference type="CDD" id="cd08952">
    <property type="entry name" value="KR_1_SDR_x"/>
    <property type="match status" value="1"/>
</dbReference>
<dbReference type="SUPFAM" id="SSF52151">
    <property type="entry name" value="FabD/lysophospholipase-like"/>
    <property type="match status" value="1"/>
</dbReference>
<gene>
    <name evidence="9" type="primary">angAIV</name>
</gene>
<dbReference type="SMART" id="SM01294">
    <property type="entry name" value="PKS_PP_betabranch"/>
    <property type="match status" value="1"/>
</dbReference>
<dbReference type="InterPro" id="IPR006162">
    <property type="entry name" value="Ppantetheine_attach_site"/>
</dbReference>
<evidence type="ECO:0000256" key="3">
    <source>
        <dbReference type="ARBA" id="ARBA00022679"/>
    </source>
</evidence>
<dbReference type="InterPro" id="IPR014031">
    <property type="entry name" value="Ketoacyl_synth_C"/>
</dbReference>
<dbReference type="SMART" id="SM00822">
    <property type="entry name" value="PKS_KR"/>
    <property type="match status" value="1"/>
</dbReference>
<keyword evidence="3" id="KW-0808">Transferase</keyword>
<dbReference type="SUPFAM" id="SSF47336">
    <property type="entry name" value="ACP-like"/>
    <property type="match status" value="1"/>
</dbReference>
<evidence type="ECO:0000256" key="2">
    <source>
        <dbReference type="ARBA" id="ARBA00022553"/>
    </source>
</evidence>
<dbReference type="InterPro" id="IPR020806">
    <property type="entry name" value="PKS_PP-bd"/>
</dbReference>
<dbReference type="SMART" id="SM00825">
    <property type="entry name" value="PKS_KS"/>
    <property type="match status" value="1"/>
</dbReference>
<dbReference type="PANTHER" id="PTHR43775:SF51">
    <property type="entry name" value="INACTIVE PHENOLPHTHIOCEROL SYNTHESIS POLYKETIDE SYNTHASE TYPE I PKS1-RELATED"/>
    <property type="match status" value="1"/>
</dbReference>
<keyword evidence="1" id="KW-0596">Phosphopantetheine</keyword>
<feature type="domain" description="Ketosynthase family 3 (KS3)" evidence="8">
    <location>
        <begin position="33"/>
        <end position="459"/>
    </location>
</feature>
<dbReference type="Gene3D" id="3.40.47.10">
    <property type="match status" value="1"/>
</dbReference>
<dbReference type="Pfam" id="PF00698">
    <property type="entry name" value="Acyl_transf_1"/>
    <property type="match status" value="1"/>
</dbReference>
<dbReference type="FunFam" id="1.10.1200.10:FF:000007">
    <property type="entry name" value="Probable polyketide synthase pks17"/>
    <property type="match status" value="1"/>
</dbReference>
<accession>A9YLB5</accession>
<dbReference type="PANTHER" id="PTHR43775">
    <property type="entry name" value="FATTY ACID SYNTHASE"/>
    <property type="match status" value="1"/>
</dbReference>
<dbReference type="GO" id="GO:0006633">
    <property type="term" value="P:fatty acid biosynthetic process"/>
    <property type="evidence" value="ECO:0007669"/>
    <property type="project" value="InterPro"/>
</dbReference>
<dbReference type="EMBL" id="EU220288">
    <property type="protein sequence ID" value="ABY21541.1"/>
    <property type="molecule type" value="Genomic_DNA"/>
</dbReference>
<dbReference type="InterPro" id="IPR009081">
    <property type="entry name" value="PP-bd_ACP"/>
</dbReference>
<dbReference type="InterPro" id="IPR032821">
    <property type="entry name" value="PKS_assoc"/>
</dbReference>
<dbReference type="InterPro" id="IPR020841">
    <property type="entry name" value="PKS_Beta-ketoAc_synthase_dom"/>
</dbReference>
<dbReference type="Gene3D" id="3.40.50.720">
    <property type="entry name" value="NAD(P)-binding Rossmann-like Domain"/>
    <property type="match status" value="1"/>
</dbReference>
<dbReference type="InterPro" id="IPR036736">
    <property type="entry name" value="ACP-like_sf"/>
</dbReference>
<dbReference type="InterPro" id="IPR016036">
    <property type="entry name" value="Malonyl_transacylase_ACP-bd"/>
</dbReference>
<keyword evidence="6" id="KW-0012">Acyltransferase</keyword>
<keyword evidence="4" id="KW-0045">Antibiotic biosynthesis</keyword>
<keyword evidence="5" id="KW-0511">Multifunctional enzyme</keyword>